<evidence type="ECO:0000313" key="8">
    <source>
        <dbReference type="EMBL" id="EEB09523.1"/>
    </source>
</evidence>
<organism evidence="8 10">
    <name type="scientific">Schizosaccharomyces japonicus (strain yFS275 / FY16936)</name>
    <name type="common">Fission yeast</name>
    <dbReference type="NCBI Taxonomy" id="402676"/>
    <lineage>
        <taxon>Eukaryota</taxon>
        <taxon>Fungi</taxon>
        <taxon>Dikarya</taxon>
        <taxon>Ascomycota</taxon>
        <taxon>Taphrinomycotina</taxon>
        <taxon>Schizosaccharomycetes</taxon>
        <taxon>Schizosaccharomycetales</taxon>
        <taxon>Schizosaccharomycetaceae</taxon>
        <taxon>Schizosaccharomyces</taxon>
    </lineage>
</organism>
<keyword evidence="3 6" id="KW-0949">S-adenosyl-L-methionine</keyword>
<accession>B6K7L9</accession>
<dbReference type="EMBL" id="KE651168">
    <property type="protein sequence ID" value="EEB09523.1"/>
    <property type="molecule type" value="Genomic_DNA"/>
</dbReference>
<dbReference type="Gene3D" id="3.40.50.150">
    <property type="entry name" value="Vaccinia Virus protein VP39"/>
    <property type="match status" value="1"/>
</dbReference>
<evidence type="ECO:0000256" key="5">
    <source>
        <dbReference type="ARBA" id="ARBA00049400"/>
    </source>
</evidence>
<dbReference type="OMA" id="NAFWVHC"/>
<evidence type="ECO:0000256" key="4">
    <source>
        <dbReference type="ARBA" id="ARBA00022694"/>
    </source>
</evidence>
<dbReference type="PANTHER" id="PTHR23245">
    <property type="entry name" value="TRNA METHYLTRANSFERASE"/>
    <property type="match status" value="1"/>
</dbReference>
<comment type="function">
    <text evidence="6">S-adenosyl-L-methionine-dependent transferase that acts as a component of the wybutosine biosynthesis pathway. Wybutosine is a hyper modified guanosine with a tricyclic base found at the 3'-position adjacent to the anticodon of eukaryotic phenylalanine tRNA. Catalyzes the transfer of the alpha-amino-alpha-carboxypropyl (acp) group from S-adenosyl-L-methionine to the C-7 position of 4-demethylwyosine (imG-14) to produce wybutosine-86.</text>
</comment>
<dbReference type="GO" id="GO:0102522">
    <property type="term" value="F:tRNA 4-demethylwyosine alpha-amino-alpha-carboxypropyltransferase activity"/>
    <property type="evidence" value="ECO:0007669"/>
    <property type="project" value="UniProtKB-EC"/>
</dbReference>
<keyword evidence="10" id="KW-1185">Reference proteome</keyword>
<reference evidence="8 10" key="1">
    <citation type="journal article" date="2011" name="Science">
        <title>Comparative functional genomics of the fission yeasts.</title>
        <authorList>
            <person name="Rhind N."/>
            <person name="Chen Z."/>
            <person name="Yassour M."/>
            <person name="Thompson D.A."/>
            <person name="Haas B.J."/>
            <person name="Habib N."/>
            <person name="Wapinski I."/>
            <person name="Roy S."/>
            <person name="Lin M.F."/>
            <person name="Heiman D.I."/>
            <person name="Young S.K."/>
            <person name="Furuya K."/>
            <person name="Guo Y."/>
            <person name="Pidoux A."/>
            <person name="Chen H.M."/>
            <person name="Robbertse B."/>
            <person name="Goldberg J.M."/>
            <person name="Aoki K."/>
            <person name="Bayne E.H."/>
            <person name="Berlin A.M."/>
            <person name="Desjardins C.A."/>
            <person name="Dobbs E."/>
            <person name="Dukaj L."/>
            <person name="Fan L."/>
            <person name="FitzGerald M.G."/>
            <person name="French C."/>
            <person name="Gujja S."/>
            <person name="Hansen K."/>
            <person name="Keifenheim D."/>
            <person name="Levin J.Z."/>
            <person name="Mosher R.A."/>
            <person name="Mueller C.A."/>
            <person name="Pfiffner J."/>
            <person name="Priest M."/>
            <person name="Russ C."/>
            <person name="Smialowska A."/>
            <person name="Swoboda P."/>
            <person name="Sykes S.M."/>
            <person name="Vaughn M."/>
            <person name="Vengrova S."/>
            <person name="Yoder R."/>
            <person name="Zeng Q."/>
            <person name="Allshire R."/>
            <person name="Baulcombe D."/>
            <person name="Birren B.W."/>
            <person name="Brown W."/>
            <person name="Ekwall K."/>
            <person name="Kellis M."/>
            <person name="Leatherwood J."/>
            <person name="Levin H."/>
            <person name="Margalit H."/>
            <person name="Martienssen R."/>
            <person name="Nieduszynski C.A."/>
            <person name="Spatafora J.W."/>
            <person name="Friedman N."/>
            <person name="Dalgaard J.Z."/>
            <person name="Baumann P."/>
            <person name="Niki H."/>
            <person name="Regev A."/>
            <person name="Nusbaum C."/>
        </authorList>
    </citation>
    <scope>NUCLEOTIDE SEQUENCE [LARGE SCALE GENOMIC DNA]</scope>
    <source>
        <strain evidence="10">yFS275 / FY16936</strain>
    </source>
</reference>
<evidence type="ECO:0000256" key="3">
    <source>
        <dbReference type="ARBA" id="ARBA00022691"/>
    </source>
</evidence>
<dbReference type="GO" id="GO:0005737">
    <property type="term" value="C:cytoplasm"/>
    <property type="evidence" value="ECO:0000318"/>
    <property type="project" value="GO_Central"/>
</dbReference>
<dbReference type="UniPathway" id="UPA00375"/>
<dbReference type="JaponicusDB" id="SJAG_04735">
    <property type="gene designation" value="trm12"/>
</dbReference>
<keyword evidence="8" id="KW-0489">Methyltransferase</keyword>
<dbReference type="eggNOG" id="KOG1227">
    <property type="taxonomic scope" value="Eukaryota"/>
</dbReference>
<evidence type="ECO:0000256" key="1">
    <source>
        <dbReference type="ARBA" id="ARBA00004797"/>
    </source>
</evidence>
<comment type="catalytic activity">
    <reaction evidence="5">
        <text>4-demethylwyosine(37) in tRNA(Phe) + S-adenosyl-L-methionine = 4-demethyl-7-[(3S)-3-amino-3-carboxypropyl]wyosine(37) in tRNA(Phe) + S-methyl-5'-thioadenosine + H(+)</text>
        <dbReference type="Rhea" id="RHEA:36355"/>
        <dbReference type="Rhea" id="RHEA-COMP:10164"/>
        <dbReference type="Rhea" id="RHEA-COMP:10378"/>
        <dbReference type="ChEBI" id="CHEBI:15378"/>
        <dbReference type="ChEBI" id="CHEBI:17509"/>
        <dbReference type="ChEBI" id="CHEBI:59789"/>
        <dbReference type="ChEBI" id="CHEBI:64315"/>
        <dbReference type="ChEBI" id="CHEBI:73550"/>
        <dbReference type="EC" id="2.5.1.114"/>
    </reaction>
</comment>
<evidence type="ECO:0000256" key="6">
    <source>
        <dbReference type="PIRNR" id="PIRNR038972"/>
    </source>
</evidence>
<evidence type="ECO:0000313" key="9">
    <source>
        <dbReference type="JaponicusDB" id="SJAG_04735"/>
    </source>
</evidence>
<dbReference type="InterPro" id="IPR030382">
    <property type="entry name" value="MeTrfase_TRM5/TYW2"/>
</dbReference>
<evidence type="ECO:0000259" key="7">
    <source>
        <dbReference type="PROSITE" id="PS51684"/>
    </source>
</evidence>
<protein>
    <recommendedName>
        <fullName evidence="6">tRNA wybutosine-synthesizing protein 2</fullName>
        <shortName evidence="6">tRNA-yW-synthesizing protein 2</shortName>
    </recommendedName>
    <alternativeName>
        <fullName evidence="6">tRNA(Phe) (4-demethylwyosine(37)-C(7)) aminocarboxypropyltransferase</fullName>
    </alternativeName>
</protein>
<dbReference type="InterPro" id="IPR029063">
    <property type="entry name" value="SAM-dependent_MTases_sf"/>
</dbReference>
<proteinExistence type="inferred from homology"/>
<dbReference type="GO" id="GO:0008175">
    <property type="term" value="F:tRNA methyltransferase activity"/>
    <property type="evidence" value="ECO:0000318"/>
    <property type="project" value="GO_Central"/>
</dbReference>
<dbReference type="OrthoDB" id="2387925at2759"/>
<dbReference type="InterPro" id="IPR056743">
    <property type="entry name" value="TRM5-TYW2-like_MTfase"/>
</dbReference>
<comment type="similarity">
    <text evidence="6">Belongs to the class I-like SAM-binding methyltransferase superfamily. TRM5/TYW2 family.</text>
</comment>
<evidence type="ECO:0000256" key="2">
    <source>
        <dbReference type="ARBA" id="ARBA00022679"/>
    </source>
</evidence>
<dbReference type="VEuPathDB" id="FungiDB:SJAG_04735"/>
<dbReference type="SUPFAM" id="SSF53335">
    <property type="entry name" value="S-adenosyl-L-methionine-dependent methyltransferases"/>
    <property type="match status" value="1"/>
</dbReference>
<dbReference type="Pfam" id="PF02475">
    <property type="entry name" value="TRM5-TYW2_MTfase"/>
    <property type="match status" value="1"/>
</dbReference>
<keyword evidence="4 6" id="KW-0819">tRNA processing</keyword>
<feature type="domain" description="SAM-dependent methyltransferase TRM5/TYW2-type" evidence="7">
    <location>
        <begin position="165"/>
        <end position="432"/>
    </location>
</feature>
<dbReference type="AlphaFoldDB" id="B6K7L9"/>
<dbReference type="PIRSF" id="PIRSF038972">
    <property type="entry name" value="Trm12"/>
    <property type="match status" value="1"/>
</dbReference>
<dbReference type="HOGENOM" id="CLU_023588_1_0_1"/>
<name>B6K7L9_SCHJY</name>
<dbReference type="GO" id="GO:0008757">
    <property type="term" value="F:S-adenosylmethionine-dependent methyltransferase activity"/>
    <property type="evidence" value="ECO:0007669"/>
    <property type="project" value="InterPro"/>
</dbReference>
<dbReference type="STRING" id="402676.B6K7L9"/>
<dbReference type="RefSeq" id="XP_002175816.1">
    <property type="nucleotide sequence ID" value="XM_002175780.2"/>
</dbReference>
<dbReference type="Proteomes" id="UP000001744">
    <property type="component" value="Unassembled WGS sequence"/>
</dbReference>
<comment type="subcellular location">
    <subcellularLocation>
        <location evidence="6">Cytoplasm</location>
    </subcellularLocation>
</comment>
<gene>
    <name evidence="9" type="primary">trm12</name>
    <name evidence="8" type="ORF">SJAG_04735</name>
</gene>
<dbReference type="GeneID" id="7051522"/>
<dbReference type="PANTHER" id="PTHR23245:SF25">
    <property type="entry name" value="TRNA WYBUTOSINE-SYNTHESIZING PROTEIN 2 HOMOLOG"/>
    <property type="match status" value="1"/>
</dbReference>
<dbReference type="GO" id="GO:0031591">
    <property type="term" value="P:wybutosine biosynthetic process"/>
    <property type="evidence" value="ECO:0000318"/>
    <property type="project" value="GO_Central"/>
</dbReference>
<evidence type="ECO:0000313" key="10">
    <source>
        <dbReference type="Proteomes" id="UP000001744"/>
    </source>
</evidence>
<keyword evidence="6" id="KW-0963">Cytoplasm</keyword>
<dbReference type="InterPro" id="IPR026274">
    <property type="entry name" value="tRNA_wybutosine_synth_prot_2"/>
</dbReference>
<dbReference type="GO" id="GO:0030488">
    <property type="term" value="P:tRNA methylation"/>
    <property type="evidence" value="ECO:0000318"/>
    <property type="project" value="GO_Central"/>
</dbReference>
<keyword evidence="2 6" id="KW-0808">Transferase</keyword>
<dbReference type="PROSITE" id="PS51684">
    <property type="entry name" value="SAM_MT_TRM5_TYW2"/>
    <property type="match status" value="1"/>
</dbReference>
<sequence length="434" mass="49992">MSSLNNGRIVCLLAPKREAKKWKNILEENKQFYKQIGIKNAKDRLSEDEVSVQGNFSDYILLPTLFHKIEDINISSLLKDDSVQWVTVSLNKVDFVHKQSLQDRVLQFVRSVLEKGEITASAYPIPSRFCVYGPMALLSSNSFSTKEWKQFFEEQKGKETLTNLYKILCEEWKTTHLAINDLIPTDDIMRRPCNLRPLFGNFGELVLKWPTQQDFDNAFWVHCRQNGIYQCWAPRYTMFSRGNIVEKARLLSQPCIQGEFIADLYVGIGYFAFSYIHAGAKTVFGWEINPWSVEGLRRAAIQNGWTVCIVQHDEEYIHSPGTHQLVVFLESNEFAESRLRKMNVNARHVNLGLLPTSKDSWKTAAHILSPTPKSTIHVHENVASNEIVELQNHLIETFSQFLELKHLSCSIHPVKQFSPHVEHVVFDVVIQQNN</sequence>
<comment type="pathway">
    <text evidence="1 6">tRNA modification; wybutosine-tRNA(Phe) biosynthesis.</text>
</comment>